<dbReference type="Pfam" id="PF05996">
    <property type="entry name" value="Fe_bilin_red"/>
    <property type="match status" value="1"/>
</dbReference>
<gene>
    <name evidence="3" type="ORF">TrRE_jg6101</name>
</gene>
<dbReference type="PANTHER" id="PTHR34557">
    <property type="entry name" value="PHYTOCHROMOBILIN:FERREDOXIN OXIDOREDUCTASE, CHLOROPLASTIC"/>
    <property type="match status" value="1"/>
</dbReference>
<dbReference type="EMBL" id="BRXZ01000516">
    <property type="protein sequence ID" value="GMH46498.1"/>
    <property type="molecule type" value="Genomic_DNA"/>
</dbReference>
<proteinExistence type="inferred from homology"/>
<evidence type="ECO:0008006" key="5">
    <source>
        <dbReference type="Google" id="ProtNLM"/>
    </source>
</evidence>
<dbReference type="InterPro" id="IPR009249">
    <property type="entry name" value="Ferredoxin-dep_bilin_Rdtase"/>
</dbReference>
<dbReference type="AlphaFoldDB" id="A0A9W7DPZ2"/>
<keyword evidence="4" id="KW-1185">Reference proteome</keyword>
<organism evidence="3 4">
    <name type="scientific">Triparma retinervis</name>
    <dbReference type="NCBI Taxonomy" id="2557542"/>
    <lineage>
        <taxon>Eukaryota</taxon>
        <taxon>Sar</taxon>
        <taxon>Stramenopiles</taxon>
        <taxon>Ochrophyta</taxon>
        <taxon>Bolidophyceae</taxon>
        <taxon>Parmales</taxon>
        <taxon>Triparmaceae</taxon>
        <taxon>Triparma</taxon>
    </lineage>
</organism>
<dbReference type="GO" id="GO:0016636">
    <property type="term" value="F:oxidoreductase activity, acting on the CH-CH group of donors, iron-sulfur protein as acceptor"/>
    <property type="evidence" value="ECO:0007669"/>
    <property type="project" value="InterPro"/>
</dbReference>
<evidence type="ECO:0000313" key="3">
    <source>
        <dbReference type="EMBL" id="GMH46498.1"/>
    </source>
</evidence>
<evidence type="ECO:0000256" key="2">
    <source>
        <dbReference type="ARBA" id="ARBA00023002"/>
    </source>
</evidence>
<accession>A0A9W7DPZ2</accession>
<keyword evidence="2" id="KW-0560">Oxidoreductase</keyword>
<dbReference type="OrthoDB" id="496703at2759"/>
<sequence length="227" mass="26519">MSVMEKLPGLREITGNIPEEFHEAVNEKKKCRLHNRVFESDHYRKIRILYYDGGPNTQVFNSLLYPRYCHDLPVLGIDFLAFGKKKHLTVMDFQPLHEGGSPHAFDFEPSLRSIKSRYPELGGRMSTKFYDETQFFSPEMLFARFEDPSIVSDKLLPAFKEYLASHIGMVKGDRPNPEVEGKMRERQREYDIYSAERDPATGMFAGMFGKEWADNFVYDHLFELSRQ</sequence>
<dbReference type="Gene3D" id="3.40.1500.20">
    <property type="match status" value="1"/>
</dbReference>
<name>A0A9W7DPZ2_9STRA</name>
<dbReference type="Proteomes" id="UP001165082">
    <property type="component" value="Unassembled WGS sequence"/>
</dbReference>
<dbReference type="PANTHER" id="PTHR34557:SF1">
    <property type="entry name" value="PHYTOCHROMOBILIN:FERREDOXIN OXIDOREDUCTASE, CHLOROPLASTIC"/>
    <property type="match status" value="1"/>
</dbReference>
<evidence type="ECO:0000256" key="1">
    <source>
        <dbReference type="ARBA" id="ARBA00006908"/>
    </source>
</evidence>
<reference evidence="3" key="1">
    <citation type="submission" date="2022-07" db="EMBL/GenBank/DDBJ databases">
        <title>Genome analysis of Parmales, a sister group of diatoms, reveals the evolutionary specialization of diatoms from phago-mixotrophs to photoautotrophs.</title>
        <authorList>
            <person name="Ban H."/>
            <person name="Sato S."/>
            <person name="Yoshikawa S."/>
            <person name="Kazumasa Y."/>
            <person name="Nakamura Y."/>
            <person name="Ichinomiya M."/>
            <person name="Saitoh K."/>
            <person name="Sato N."/>
            <person name="Blanc-Mathieu R."/>
            <person name="Endo H."/>
            <person name="Kuwata A."/>
            <person name="Ogata H."/>
        </authorList>
    </citation>
    <scope>NUCLEOTIDE SEQUENCE</scope>
</reference>
<dbReference type="GO" id="GO:0050897">
    <property type="term" value="F:cobalt ion binding"/>
    <property type="evidence" value="ECO:0007669"/>
    <property type="project" value="InterPro"/>
</dbReference>
<comment type="similarity">
    <text evidence="1">Belongs to the HY2 family.</text>
</comment>
<comment type="caution">
    <text evidence="3">The sequence shown here is derived from an EMBL/GenBank/DDBJ whole genome shotgun (WGS) entry which is preliminary data.</text>
</comment>
<dbReference type="GO" id="GO:0010024">
    <property type="term" value="P:phytochromobilin biosynthetic process"/>
    <property type="evidence" value="ECO:0007669"/>
    <property type="project" value="InterPro"/>
</dbReference>
<protein>
    <recommendedName>
        <fullName evidence="5">15,16-dihydrobiliverdin:ferredoxin oxidoreductase</fullName>
    </recommendedName>
</protein>
<evidence type="ECO:0000313" key="4">
    <source>
        <dbReference type="Proteomes" id="UP001165082"/>
    </source>
</evidence>